<proteinExistence type="inferred from homology"/>
<gene>
    <name evidence="11" type="ORF">DESAMIL20_1201</name>
</gene>
<evidence type="ECO:0000256" key="4">
    <source>
        <dbReference type="ARBA" id="ARBA00022692"/>
    </source>
</evidence>
<evidence type="ECO:0000256" key="6">
    <source>
        <dbReference type="ARBA" id="ARBA00023136"/>
    </source>
</evidence>
<evidence type="ECO:0000313" key="12">
    <source>
        <dbReference type="Proteomes" id="UP000194141"/>
    </source>
</evidence>
<organism evidence="11 12">
    <name type="scientific">Desulfurella amilsii</name>
    <dbReference type="NCBI Taxonomy" id="1562698"/>
    <lineage>
        <taxon>Bacteria</taxon>
        <taxon>Pseudomonadati</taxon>
        <taxon>Campylobacterota</taxon>
        <taxon>Desulfurellia</taxon>
        <taxon>Desulfurellales</taxon>
        <taxon>Desulfurellaceae</taxon>
        <taxon>Desulfurella</taxon>
    </lineage>
</organism>
<feature type="transmembrane region" description="Helical" evidence="8">
    <location>
        <begin position="219"/>
        <end position="239"/>
    </location>
</feature>
<dbReference type="Proteomes" id="UP000194141">
    <property type="component" value="Unassembled WGS sequence"/>
</dbReference>
<feature type="transmembrane region" description="Helical" evidence="8">
    <location>
        <begin position="376"/>
        <end position="398"/>
    </location>
</feature>
<reference evidence="11 12" key="1">
    <citation type="journal article" date="2017" name="Front. Microbiol.">
        <title>Genome Sequence of Desulfurella amilsii Strain TR1 and Comparative Genomics of Desulfurellaceae Family.</title>
        <authorList>
            <person name="Florentino A.P."/>
            <person name="Stams A.J."/>
            <person name="Sanchez-Andrea I."/>
        </authorList>
    </citation>
    <scope>NUCLEOTIDE SEQUENCE [LARGE SCALE GENOMIC DNA]</scope>
    <source>
        <strain evidence="11 12">TR1</strain>
    </source>
</reference>
<feature type="transmembrane region" description="Helical" evidence="8">
    <location>
        <begin position="185"/>
        <end position="207"/>
    </location>
</feature>
<evidence type="ECO:0000256" key="1">
    <source>
        <dbReference type="ARBA" id="ARBA00004141"/>
    </source>
</evidence>
<dbReference type="InterPro" id="IPR002229">
    <property type="entry name" value="RhesusRHD"/>
</dbReference>
<evidence type="ECO:0000256" key="9">
    <source>
        <dbReference type="SAM" id="SignalP"/>
    </source>
</evidence>
<dbReference type="InterPro" id="IPR024041">
    <property type="entry name" value="NH4_transpt_AmtB-like_dom"/>
</dbReference>
<feature type="transmembrane region" description="Helical" evidence="8">
    <location>
        <begin position="62"/>
        <end position="83"/>
    </location>
</feature>
<dbReference type="PANTHER" id="PTHR43029">
    <property type="entry name" value="AMMONIUM TRANSPORTER MEP2"/>
    <property type="match status" value="1"/>
</dbReference>
<evidence type="ECO:0000259" key="10">
    <source>
        <dbReference type="Pfam" id="PF00909"/>
    </source>
</evidence>
<dbReference type="PRINTS" id="PR00342">
    <property type="entry name" value="RHESUSRHD"/>
</dbReference>
<dbReference type="Pfam" id="PF00909">
    <property type="entry name" value="Ammonium_transp"/>
    <property type="match status" value="1"/>
</dbReference>
<evidence type="ECO:0000256" key="7">
    <source>
        <dbReference type="ARBA" id="ARBA00023177"/>
    </source>
</evidence>
<dbReference type="STRING" id="1562698.DESAMIL20_1201"/>
<dbReference type="GO" id="GO:0008519">
    <property type="term" value="F:ammonium channel activity"/>
    <property type="evidence" value="ECO:0007669"/>
    <property type="project" value="InterPro"/>
</dbReference>
<feature type="transmembrane region" description="Helical" evidence="8">
    <location>
        <begin position="283"/>
        <end position="303"/>
    </location>
</feature>
<dbReference type="PROSITE" id="PS01219">
    <property type="entry name" value="AMMONIUM_TRANSP"/>
    <property type="match status" value="1"/>
</dbReference>
<sequence>MKKVLFIFFWILGVPAFSFAASAPVLNSGDTAWMLISSALVMLMTPAGLALFYGGMGRSKNILNTIGLSLIAYAVVSVVWMLWGFSFAFGPDIDGIIGSTKYLFLGGVSGSDIFPGTNIPVFVEAAFQMTFAAITVALASGSVVERVKFSSWIWFSLLWVTFIYAPIAHWVWGGGWLSKLGALDFAGGTVVHINAGVAGLVFALMLGKRKGYGTQAMPPVSITLTILGAALLWFGWFGFNAGSAGAANGLAGSAWVATNTAAAISALSWMYCEWVVNKHPTMLGAASGAIAGLVAITPASGFVNLEGSLVIGLISGIVGFLGAGAIKRFFKYDDSLDAFGVHALNGIWGALATGIFADPLINAAGKGALYGNPKQILIQAIAIAATIAYTAVGTFIVVKVVSLLTGGIRVDEETETMGLDLAVHSEKGFDL</sequence>
<feature type="chain" id="PRO_5012665482" description="Ammonium transporter" evidence="9">
    <location>
        <begin position="21"/>
        <end position="431"/>
    </location>
</feature>
<feature type="signal peptide" evidence="9">
    <location>
        <begin position="1"/>
        <end position="20"/>
    </location>
</feature>
<comment type="caution">
    <text evidence="11">The sequence shown here is derived from an EMBL/GenBank/DDBJ whole genome shotgun (WGS) entry which is preliminary data.</text>
</comment>
<feature type="transmembrane region" description="Helical" evidence="8">
    <location>
        <begin position="338"/>
        <end position="356"/>
    </location>
</feature>
<dbReference type="GO" id="GO:0005886">
    <property type="term" value="C:plasma membrane"/>
    <property type="evidence" value="ECO:0007669"/>
    <property type="project" value="UniProtKB-SubCell"/>
</dbReference>
<protein>
    <recommendedName>
        <fullName evidence="8">Ammonium transporter</fullName>
    </recommendedName>
</protein>
<keyword evidence="6 8" id="KW-0472">Membrane</keyword>
<keyword evidence="5 8" id="KW-1133">Transmembrane helix</keyword>
<keyword evidence="4 8" id="KW-0812">Transmembrane</keyword>
<evidence type="ECO:0000256" key="2">
    <source>
        <dbReference type="ARBA" id="ARBA00005887"/>
    </source>
</evidence>
<feature type="transmembrane region" description="Helical" evidence="8">
    <location>
        <begin position="251"/>
        <end position="271"/>
    </location>
</feature>
<keyword evidence="9" id="KW-0732">Signal</keyword>
<name>A0A1X4XVW2_9BACT</name>
<dbReference type="OrthoDB" id="9814202at2"/>
<evidence type="ECO:0000256" key="5">
    <source>
        <dbReference type="ARBA" id="ARBA00022989"/>
    </source>
</evidence>
<evidence type="ECO:0000313" key="11">
    <source>
        <dbReference type="EMBL" id="OSS41648.1"/>
    </source>
</evidence>
<keyword evidence="7 8" id="KW-0924">Ammonia transport</keyword>
<dbReference type="AlphaFoldDB" id="A0A1X4XVW2"/>
<feature type="transmembrane region" description="Helical" evidence="8">
    <location>
        <begin position="32"/>
        <end position="55"/>
    </location>
</feature>
<accession>A0A1X4XVW2</accession>
<dbReference type="RefSeq" id="WP_086033888.1">
    <property type="nucleotide sequence ID" value="NZ_MDSU01000018.1"/>
</dbReference>
<dbReference type="NCBIfam" id="TIGR00836">
    <property type="entry name" value="amt"/>
    <property type="match status" value="1"/>
</dbReference>
<dbReference type="PANTHER" id="PTHR43029:SF10">
    <property type="entry name" value="AMMONIUM TRANSPORTER MEP2"/>
    <property type="match status" value="1"/>
</dbReference>
<feature type="transmembrane region" description="Helical" evidence="8">
    <location>
        <begin position="309"/>
        <end position="326"/>
    </location>
</feature>
<comment type="subcellular location">
    <subcellularLocation>
        <location evidence="8">Cell membrane</location>
        <topology evidence="8">Multi-pass membrane protein</topology>
    </subcellularLocation>
    <subcellularLocation>
        <location evidence="1">Membrane</location>
        <topology evidence="1">Multi-pass membrane protein</topology>
    </subcellularLocation>
</comment>
<comment type="similarity">
    <text evidence="2 8">Belongs to the ammonia transporter channel (TC 1.A.11.2) family.</text>
</comment>
<feature type="transmembrane region" description="Helical" evidence="8">
    <location>
        <begin position="152"/>
        <end position="173"/>
    </location>
</feature>
<feature type="transmembrane region" description="Helical" evidence="8">
    <location>
        <begin position="119"/>
        <end position="140"/>
    </location>
</feature>
<evidence type="ECO:0000256" key="8">
    <source>
        <dbReference type="RuleBase" id="RU362002"/>
    </source>
</evidence>
<dbReference type="SUPFAM" id="SSF111352">
    <property type="entry name" value="Ammonium transporter"/>
    <property type="match status" value="1"/>
</dbReference>
<dbReference type="InterPro" id="IPR018047">
    <property type="entry name" value="Ammonium_transpt_CS"/>
</dbReference>
<keyword evidence="12" id="KW-1185">Reference proteome</keyword>
<dbReference type="InterPro" id="IPR029020">
    <property type="entry name" value="Ammonium/urea_transptr"/>
</dbReference>
<keyword evidence="3 8" id="KW-0813">Transport</keyword>
<evidence type="ECO:0000256" key="3">
    <source>
        <dbReference type="ARBA" id="ARBA00022448"/>
    </source>
</evidence>
<dbReference type="Gene3D" id="1.10.3430.10">
    <property type="entry name" value="Ammonium transporter AmtB like domains"/>
    <property type="match status" value="1"/>
</dbReference>
<dbReference type="EMBL" id="MDSU01000018">
    <property type="protein sequence ID" value="OSS41648.1"/>
    <property type="molecule type" value="Genomic_DNA"/>
</dbReference>
<feature type="domain" description="Ammonium transporter AmtB-like" evidence="10">
    <location>
        <begin position="32"/>
        <end position="428"/>
    </location>
</feature>
<dbReference type="InterPro" id="IPR001905">
    <property type="entry name" value="Ammonium_transpt"/>
</dbReference>